<name>A0A7K1TB05_9BACT</name>
<proteinExistence type="predicted"/>
<evidence type="ECO:0000313" key="1">
    <source>
        <dbReference type="EMBL" id="MVN75565.1"/>
    </source>
</evidence>
<dbReference type="InterPro" id="IPR013078">
    <property type="entry name" value="His_Pase_superF_clade-1"/>
</dbReference>
<dbReference type="PANTHER" id="PTHR48100">
    <property type="entry name" value="BROAD-SPECIFICITY PHOSPHATASE YOR283W-RELATED"/>
    <property type="match status" value="1"/>
</dbReference>
<keyword evidence="2" id="KW-1185">Reference proteome</keyword>
<organism evidence="1 2">
    <name type="scientific">Hymenobacter ginkgonis</name>
    <dbReference type="NCBI Taxonomy" id="2682976"/>
    <lineage>
        <taxon>Bacteria</taxon>
        <taxon>Pseudomonadati</taxon>
        <taxon>Bacteroidota</taxon>
        <taxon>Cytophagia</taxon>
        <taxon>Cytophagales</taxon>
        <taxon>Hymenobacteraceae</taxon>
        <taxon>Hymenobacter</taxon>
    </lineage>
</organism>
<dbReference type="Pfam" id="PF00300">
    <property type="entry name" value="His_Phos_1"/>
    <property type="match status" value="1"/>
</dbReference>
<sequence>MFAAAGGSSTSAGATSMRMMLLRGLLSLLLLPLLGSLALAARPPATTIYLVRHGEKDLTPGLADPPLTPAGEARAQLLGQRLARRHPAALFTTDTRRTRTTLAPLAQATALTPLVYSAKDPAALATRIGQEYAGKTVVVVGHSNTLLPLLAALGVAPLPAEIKEEEYDFLFKVELRPGQPARLTVSCYGAK</sequence>
<dbReference type="SMART" id="SM00855">
    <property type="entry name" value="PGAM"/>
    <property type="match status" value="1"/>
</dbReference>
<dbReference type="GO" id="GO:0016791">
    <property type="term" value="F:phosphatase activity"/>
    <property type="evidence" value="ECO:0007669"/>
    <property type="project" value="TreeGrafter"/>
</dbReference>
<dbReference type="InterPro" id="IPR050275">
    <property type="entry name" value="PGM_Phosphatase"/>
</dbReference>
<dbReference type="CDD" id="cd07040">
    <property type="entry name" value="HP"/>
    <property type="match status" value="1"/>
</dbReference>
<protein>
    <submittedName>
        <fullName evidence="1">Histidine phosphatase family protein</fullName>
    </submittedName>
</protein>
<dbReference type="AlphaFoldDB" id="A0A7K1TB05"/>
<dbReference type="Proteomes" id="UP000441336">
    <property type="component" value="Unassembled WGS sequence"/>
</dbReference>
<dbReference type="GO" id="GO:0005737">
    <property type="term" value="C:cytoplasm"/>
    <property type="evidence" value="ECO:0007669"/>
    <property type="project" value="TreeGrafter"/>
</dbReference>
<dbReference type="SUPFAM" id="SSF53254">
    <property type="entry name" value="Phosphoglycerate mutase-like"/>
    <property type="match status" value="1"/>
</dbReference>
<dbReference type="PANTHER" id="PTHR48100:SF1">
    <property type="entry name" value="HISTIDINE PHOSPHATASE FAMILY PROTEIN-RELATED"/>
    <property type="match status" value="1"/>
</dbReference>
<evidence type="ECO:0000313" key="2">
    <source>
        <dbReference type="Proteomes" id="UP000441336"/>
    </source>
</evidence>
<dbReference type="Gene3D" id="3.40.50.1240">
    <property type="entry name" value="Phosphoglycerate mutase-like"/>
    <property type="match status" value="1"/>
</dbReference>
<dbReference type="InterPro" id="IPR029033">
    <property type="entry name" value="His_PPase_superfam"/>
</dbReference>
<reference evidence="1 2" key="1">
    <citation type="submission" date="2019-12" db="EMBL/GenBank/DDBJ databases">
        <title>Hymenobacter sp. HMF4947 Genome sequencing and assembly.</title>
        <authorList>
            <person name="Kang H."/>
            <person name="Cha I."/>
            <person name="Kim H."/>
            <person name="Joh K."/>
        </authorList>
    </citation>
    <scope>NUCLEOTIDE SEQUENCE [LARGE SCALE GENOMIC DNA]</scope>
    <source>
        <strain evidence="1 2">HMF4947</strain>
    </source>
</reference>
<comment type="caution">
    <text evidence="1">The sequence shown here is derived from an EMBL/GenBank/DDBJ whole genome shotgun (WGS) entry which is preliminary data.</text>
</comment>
<gene>
    <name evidence="1" type="ORF">GO988_04425</name>
</gene>
<accession>A0A7K1TB05</accession>
<dbReference type="EMBL" id="WQKZ01000001">
    <property type="protein sequence ID" value="MVN75565.1"/>
    <property type="molecule type" value="Genomic_DNA"/>
</dbReference>